<accession>A0A7S3ICZ3</accession>
<dbReference type="Pfam" id="PF00227">
    <property type="entry name" value="Proteasome"/>
    <property type="match status" value="1"/>
</dbReference>
<dbReference type="InterPro" id="IPR000426">
    <property type="entry name" value="Proteasome_asu_N"/>
</dbReference>
<sequence length="250" mass="28262">MSGTHFDYDCATISPDGRMYQVEYAEKAVDLNSTILGVVCKDGIILGTEKIIVNKMMESGTDKRLYSVNLTTGGIVNGVIPDGRQVIQKARKEAHQYEDMFGIKCPAHILTERLANQYQMYTVYNGRRPIASSLILANHHQMKGFTLHMIEPSSSCYQYYGCASGRGKQMARNEIEKGKFRELTVDEALPKIAKILLKCQEEMKDKKQELELSVLSEGSKFRHKILDRETVDKLTVQAKQEIDGEDVDMQ</sequence>
<dbReference type="Pfam" id="PF10584">
    <property type="entry name" value="Proteasome_A_N"/>
    <property type="match status" value="1"/>
</dbReference>
<evidence type="ECO:0000256" key="1">
    <source>
        <dbReference type="ARBA" id="ARBA00022942"/>
    </source>
</evidence>
<organism evidence="3">
    <name type="scientific">Strombidium inclinatum</name>
    <dbReference type="NCBI Taxonomy" id="197538"/>
    <lineage>
        <taxon>Eukaryota</taxon>
        <taxon>Sar</taxon>
        <taxon>Alveolata</taxon>
        <taxon>Ciliophora</taxon>
        <taxon>Intramacronucleata</taxon>
        <taxon>Spirotrichea</taxon>
        <taxon>Oligotrichia</taxon>
        <taxon>Strombidiidae</taxon>
        <taxon>Strombidium</taxon>
    </lineage>
</organism>
<feature type="domain" description="Proteasome alpha-type subunits" evidence="2">
    <location>
        <begin position="6"/>
        <end position="28"/>
    </location>
</feature>
<dbReference type="GO" id="GO:0006511">
    <property type="term" value="P:ubiquitin-dependent protein catabolic process"/>
    <property type="evidence" value="ECO:0007669"/>
    <property type="project" value="InterPro"/>
</dbReference>
<keyword evidence="1" id="KW-0647">Proteasome</keyword>
<proteinExistence type="predicted"/>
<dbReference type="InterPro" id="IPR050115">
    <property type="entry name" value="Proteasome_alpha"/>
</dbReference>
<dbReference type="Gene3D" id="3.60.20.10">
    <property type="entry name" value="Glutamine Phosphoribosylpyrophosphate, subunit 1, domain 1"/>
    <property type="match status" value="1"/>
</dbReference>
<dbReference type="SMART" id="SM00948">
    <property type="entry name" value="Proteasome_A_N"/>
    <property type="match status" value="1"/>
</dbReference>
<name>A0A7S3ICZ3_9SPIT</name>
<dbReference type="SUPFAM" id="SSF56235">
    <property type="entry name" value="N-terminal nucleophile aminohydrolases (Ntn hydrolases)"/>
    <property type="match status" value="1"/>
</dbReference>
<dbReference type="InterPro" id="IPR029055">
    <property type="entry name" value="Ntn_hydrolases_N"/>
</dbReference>
<protein>
    <recommendedName>
        <fullName evidence="2">Proteasome alpha-type subunits domain-containing protein</fullName>
    </recommendedName>
</protein>
<gene>
    <name evidence="3" type="ORF">SINC0208_LOCUS657</name>
</gene>
<reference evidence="3" key="1">
    <citation type="submission" date="2021-01" db="EMBL/GenBank/DDBJ databases">
        <authorList>
            <person name="Corre E."/>
            <person name="Pelletier E."/>
            <person name="Niang G."/>
            <person name="Scheremetjew M."/>
            <person name="Finn R."/>
            <person name="Kale V."/>
            <person name="Holt S."/>
            <person name="Cochrane G."/>
            <person name="Meng A."/>
            <person name="Brown T."/>
            <person name="Cohen L."/>
        </authorList>
    </citation>
    <scope>NUCLEOTIDE SEQUENCE</scope>
    <source>
        <strain evidence="3">S3</strain>
    </source>
</reference>
<evidence type="ECO:0000259" key="2">
    <source>
        <dbReference type="SMART" id="SM00948"/>
    </source>
</evidence>
<evidence type="ECO:0000313" key="3">
    <source>
        <dbReference type="EMBL" id="CAE0320078.1"/>
    </source>
</evidence>
<dbReference type="PANTHER" id="PTHR11599">
    <property type="entry name" value="PROTEASOME SUBUNIT ALPHA/BETA"/>
    <property type="match status" value="1"/>
</dbReference>
<dbReference type="GO" id="GO:0019773">
    <property type="term" value="C:proteasome core complex, alpha-subunit complex"/>
    <property type="evidence" value="ECO:0007669"/>
    <property type="project" value="InterPro"/>
</dbReference>
<dbReference type="EMBL" id="HBIH01001761">
    <property type="protein sequence ID" value="CAE0320078.1"/>
    <property type="molecule type" value="Transcribed_RNA"/>
</dbReference>
<dbReference type="AlphaFoldDB" id="A0A7S3ICZ3"/>
<dbReference type="InterPro" id="IPR001353">
    <property type="entry name" value="Proteasome_sua/b"/>
</dbReference>